<reference evidence="2 3" key="1">
    <citation type="submission" date="2021-06" db="EMBL/GenBank/DDBJ databases">
        <authorList>
            <person name="Palmer J.M."/>
        </authorList>
    </citation>
    <scope>NUCLEOTIDE SEQUENCE [LARGE SCALE GENOMIC DNA]</scope>
    <source>
        <strain evidence="2 3">AS_MEX2019</strain>
        <tissue evidence="2">Muscle</tissue>
    </source>
</reference>
<dbReference type="Proteomes" id="UP001469553">
    <property type="component" value="Unassembled WGS sequence"/>
</dbReference>
<keyword evidence="1" id="KW-0812">Transmembrane</keyword>
<feature type="non-terminal residue" evidence="2">
    <location>
        <position position="72"/>
    </location>
</feature>
<sequence length="72" mass="8144">MGERRGTTWTGIPYISVGVGLITVLIFAVVVIRWRSKRNTTQRNQNTDDLDVDDGVSYASIRHPRNKNSEVL</sequence>
<name>A0ABV0XXF8_9TELE</name>
<gene>
    <name evidence="2" type="ORF">AMECASPLE_039109</name>
</gene>
<keyword evidence="3" id="KW-1185">Reference proteome</keyword>
<dbReference type="EMBL" id="JAHRIP010017192">
    <property type="protein sequence ID" value="MEQ2286135.1"/>
    <property type="molecule type" value="Genomic_DNA"/>
</dbReference>
<evidence type="ECO:0000313" key="3">
    <source>
        <dbReference type="Proteomes" id="UP001469553"/>
    </source>
</evidence>
<proteinExistence type="predicted"/>
<evidence type="ECO:0000313" key="2">
    <source>
        <dbReference type="EMBL" id="MEQ2286135.1"/>
    </source>
</evidence>
<keyword evidence="1" id="KW-0472">Membrane</keyword>
<accession>A0ABV0XXF8</accession>
<keyword evidence="1" id="KW-1133">Transmembrane helix</keyword>
<protein>
    <submittedName>
        <fullName evidence="2">Uncharacterized protein</fullName>
    </submittedName>
</protein>
<comment type="caution">
    <text evidence="2">The sequence shown here is derived from an EMBL/GenBank/DDBJ whole genome shotgun (WGS) entry which is preliminary data.</text>
</comment>
<evidence type="ECO:0000256" key="1">
    <source>
        <dbReference type="SAM" id="Phobius"/>
    </source>
</evidence>
<organism evidence="2 3">
    <name type="scientific">Ameca splendens</name>
    <dbReference type="NCBI Taxonomy" id="208324"/>
    <lineage>
        <taxon>Eukaryota</taxon>
        <taxon>Metazoa</taxon>
        <taxon>Chordata</taxon>
        <taxon>Craniata</taxon>
        <taxon>Vertebrata</taxon>
        <taxon>Euteleostomi</taxon>
        <taxon>Actinopterygii</taxon>
        <taxon>Neopterygii</taxon>
        <taxon>Teleostei</taxon>
        <taxon>Neoteleostei</taxon>
        <taxon>Acanthomorphata</taxon>
        <taxon>Ovalentaria</taxon>
        <taxon>Atherinomorphae</taxon>
        <taxon>Cyprinodontiformes</taxon>
        <taxon>Goodeidae</taxon>
        <taxon>Ameca</taxon>
    </lineage>
</organism>
<feature type="transmembrane region" description="Helical" evidence="1">
    <location>
        <begin position="12"/>
        <end position="34"/>
    </location>
</feature>